<dbReference type="AlphaFoldDB" id="X1L7S8"/>
<protein>
    <submittedName>
        <fullName evidence="1">Uncharacterized protein</fullName>
    </submittedName>
</protein>
<comment type="caution">
    <text evidence="1">The sequence shown here is derived from an EMBL/GenBank/DDBJ whole genome shotgun (WGS) entry which is preliminary data.</text>
</comment>
<accession>X1L7S8</accession>
<proteinExistence type="predicted"/>
<dbReference type="EMBL" id="BARV01003000">
    <property type="protein sequence ID" value="GAH98449.1"/>
    <property type="molecule type" value="Genomic_DNA"/>
</dbReference>
<organism evidence="1">
    <name type="scientific">marine sediment metagenome</name>
    <dbReference type="NCBI Taxonomy" id="412755"/>
    <lineage>
        <taxon>unclassified sequences</taxon>
        <taxon>metagenomes</taxon>
        <taxon>ecological metagenomes</taxon>
    </lineage>
</organism>
<name>X1L7S8_9ZZZZ</name>
<sequence length="84" mass="8661">TDVLPNTTVAGVTYPGSLITNTGILRVIVSENTGVVFSLNLTRGFGTAAAATSLMPYNAGVALVANCLYLFDVPVQAPLYVDAV</sequence>
<reference evidence="1" key="1">
    <citation type="journal article" date="2014" name="Front. Microbiol.">
        <title>High frequency of phylogenetically diverse reductive dehalogenase-homologous genes in deep subseafloor sedimentary metagenomes.</title>
        <authorList>
            <person name="Kawai M."/>
            <person name="Futagami T."/>
            <person name="Toyoda A."/>
            <person name="Takaki Y."/>
            <person name="Nishi S."/>
            <person name="Hori S."/>
            <person name="Arai W."/>
            <person name="Tsubouchi T."/>
            <person name="Morono Y."/>
            <person name="Uchiyama I."/>
            <person name="Ito T."/>
            <person name="Fujiyama A."/>
            <person name="Inagaki F."/>
            <person name="Takami H."/>
        </authorList>
    </citation>
    <scope>NUCLEOTIDE SEQUENCE</scope>
    <source>
        <strain evidence="1">Expedition CK06-06</strain>
    </source>
</reference>
<evidence type="ECO:0000313" key="1">
    <source>
        <dbReference type="EMBL" id="GAH98449.1"/>
    </source>
</evidence>
<feature type="non-terminal residue" evidence="1">
    <location>
        <position position="1"/>
    </location>
</feature>
<gene>
    <name evidence="1" type="ORF">S06H3_07404</name>
</gene>